<sequence length="418" mass="47361">MATETTASSLPPEMLELIFCKLDRQYLKRVALVSKSFLSSVRSVVGELRFLKYIPDARDLYTIFDRFPSVKEITLACQPREHVLLAISNSKLNLRTLRLLNCPDNLRYDATLTLPPSSRITSTLRCLRIHWRAQLSSFNSEHLIRFIQQFPWLTELELTYSKYRDDRLIQMIAPNLRNLRKLDLCGTEYLTDDALAAISSNCVYLEYLDVRHCYGMTPGGIGALMRSCEHLNSLDLPELVRDDGTETSIEQACANPKLVELMETISSCENLKHVSLGWGFLAKDVILRTYAKSRPPLSTLTIYRDAFRDEDDSTDDSNFSMAGVSELIHACRGRLVHLSVVLPRSEQRGTQDREMSLLVARLPHLEDVEIVGSASSMDETLESMKRNCPLLKCARVYWNADGGSGMTSLDRSGSFFGR</sequence>
<dbReference type="SMART" id="SM00367">
    <property type="entry name" value="LRR_CC"/>
    <property type="match status" value="2"/>
</dbReference>
<dbReference type="SUPFAM" id="SSF81383">
    <property type="entry name" value="F-box domain"/>
    <property type="match status" value="1"/>
</dbReference>
<keyword evidence="3" id="KW-1185">Reference proteome</keyword>
<dbReference type="InterPro" id="IPR001810">
    <property type="entry name" value="F-box_dom"/>
</dbReference>
<dbReference type="EnsemblPlants" id="Kaladp0011s0140.1.v1.1">
    <property type="protein sequence ID" value="Kaladp0011s0140.1.v1.1.CDS.1"/>
    <property type="gene ID" value="Kaladp0011s0140.v1.1"/>
</dbReference>
<dbReference type="Gramene" id="Kaladp0011s0140.1.v1.1">
    <property type="protein sequence ID" value="Kaladp0011s0140.1.v1.1.CDS.1"/>
    <property type="gene ID" value="Kaladp0011s0140.v1.1"/>
</dbReference>
<evidence type="ECO:0000313" key="2">
    <source>
        <dbReference type="EnsemblPlants" id="Kaladp0011s0140.1.v1.1.CDS.1"/>
    </source>
</evidence>
<dbReference type="CDD" id="cd09917">
    <property type="entry name" value="F-box_SF"/>
    <property type="match status" value="1"/>
</dbReference>
<dbReference type="AlphaFoldDB" id="A0A7N0RG07"/>
<dbReference type="InterPro" id="IPR032675">
    <property type="entry name" value="LRR_dom_sf"/>
</dbReference>
<dbReference type="PANTHER" id="PTHR38926:SF5">
    <property type="entry name" value="F-BOX AND LEUCINE-RICH REPEAT PROTEIN 6"/>
    <property type="match status" value="1"/>
</dbReference>
<dbReference type="InterPro" id="IPR006553">
    <property type="entry name" value="Leu-rich_rpt_Cys-con_subtyp"/>
</dbReference>
<protein>
    <recommendedName>
        <fullName evidence="1">F-box domain-containing protein</fullName>
    </recommendedName>
</protein>
<dbReference type="Pfam" id="PF00646">
    <property type="entry name" value="F-box"/>
    <property type="match status" value="1"/>
</dbReference>
<dbReference type="PROSITE" id="PS50181">
    <property type="entry name" value="FBOX"/>
    <property type="match status" value="1"/>
</dbReference>
<dbReference type="PANTHER" id="PTHR38926">
    <property type="entry name" value="F-BOX DOMAIN CONTAINING PROTEIN, EXPRESSED"/>
    <property type="match status" value="1"/>
</dbReference>
<dbReference type="SUPFAM" id="SSF52047">
    <property type="entry name" value="RNI-like"/>
    <property type="match status" value="1"/>
</dbReference>
<accession>A0A7N0RG07</accession>
<dbReference type="Gene3D" id="3.80.10.10">
    <property type="entry name" value="Ribonuclease Inhibitor"/>
    <property type="match status" value="2"/>
</dbReference>
<reference evidence="2" key="1">
    <citation type="submission" date="2021-01" db="UniProtKB">
        <authorList>
            <consortium name="EnsemblPlants"/>
        </authorList>
    </citation>
    <scope>IDENTIFICATION</scope>
</reference>
<organism evidence="2 3">
    <name type="scientific">Kalanchoe fedtschenkoi</name>
    <name type="common">Lavender scallops</name>
    <name type="synonym">South American air plant</name>
    <dbReference type="NCBI Taxonomy" id="63787"/>
    <lineage>
        <taxon>Eukaryota</taxon>
        <taxon>Viridiplantae</taxon>
        <taxon>Streptophyta</taxon>
        <taxon>Embryophyta</taxon>
        <taxon>Tracheophyta</taxon>
        <taxon>Spermatophyta</taxon>
        <taxon>Magnoliopsida</taxon>
        <taxon>eudicotyledons</taxon>
        <taxon>Gunneridae</taxon>
        <taxon>Pentapetalae</taxon>
        <taxon>Saxifragales</taxon>
        <taxon>Crassulaceae</taxon>
        <taxon>Kalanchoe</taxon>
    </lineage>
</organism>
<name>A0A7N0RG07_KALFE</name>
<evidence type="ECO:0000313" key="3">
    <source>
        <dbReference type="Proteomes" id="UP000594263"/>
    </source>
</evidence>
<proteinExistence type="predicted"/>
<dbReference type="SMART" id="SM00256">
    <property type="entry name" value="FBOX"/>
    <property type="match status" value="1"/>
</dbReference>
<evidence type="ECO:0000259" key="1">
    <source>
        <dbReference type="PROSITE" id="PS50181"/>
    </source>
</evidence>
<dbReference type="InterPro" id="IPR036047">
    <property type="entry name" value="F-box-like_dom_sf"/>
</dbReference>
<dbReference type="Proteomes" id="UP000594263">
    <property type="component" value="Unplaced"/>
</dbReference>
<feature type="domain" description="F-box" evidence="1">
    <location>
        <begin position="4"/>
        <end position="53"/>
    </location>
</feature>